<sequence length="85" mass="9133">MARRSNVARKLVSGIEELMKANKISVHSGSGRILSPSLIKVNDEEIAIKKVIIATGSESALLPIHGLDLSGVLTTDDILELRKDV</sequence>
<organism evidence="3">
    <name type="scientific">marine sediment metagenome</name>
    <dbReference type="NCBI Taxonomy" id="412755"/>
    <lineage>
        <taxon>unclassified sequences</taxon>
        <taxon>metagenomes</taxon>
        <taxon>ecological metagenomes</taxon>
    </lineage>
</organism>
<dbReference type="InterPro" id="IPR023753">
    <property type="entry name" value="FAD/NAD-binding_dom"/>
</dbReference>
<evidence type="ECO:0000259" key="2">
    <source>
        <dbReference type="Pfam" id="PF07992"/>
    </source>
</evidence>
<dbReference type="SUPFAM" id="SSF51905">
    <property type="entry name" value="FAD/NAD(P)-binding domain"/>
    <property type="match status" value="1"/>
</dbReference>
<comment type="caution">
    <text evidence="3">The sequence shown here is derived from an EMBL/GenBank/DDBJ whole genome shotgun (WGS) entry which is preliminary data.</text>
</comment>
<dbReference type="Pfam" id="PF07992">
    <property type="entry name" value="Pyr_redox_2"/>
    <property type="match status" value="1"/>
</dbReference>
<dbReference type="GO" id="GO:0004148">
    <property type="term" value="F:dihydrolipoyl dehydrogenase (NADH) activity"/>
    <property type="evidence" value="ECO:0007669"/>
    <property type="project" value="TreeGrafter"/>
</dbReference>
<dbReference type="InterPro" id="IPR050151">
    <property type="entry name" value="Class-I_Pyr_Nuc-Dis_Oxidored"/>
</dbReference>
<keyword evidence="1" id="KW-0520">NAD</keyword>
<dbReference type="PANTHER" id="PTHR22912:SF217">
    <property type="entry name" value="DIHYDROLIPOYL DEHYDROGENASE"/>
    <property type="match status" value="1"/>
</dbReference>
<evidence type="ECO:0000256" key="1">
    <source>
        <dbReference type="ARBA" id="ARBA00023027"/>
    </source>
</evidence>
<dbReference type="EMBL" id="BARW01015492">
    <property type="protein sequence ID" value="GAI95389.1"/>
    <property type="molecule type" value="Genomic_DNA"/>
</dbReference>
<evidence type="ECO:0000313" key="3">
    <source>
        <dbReference type="EMBL" id="GAI95389.1"/>
    </source>
</evidence>
<reference evidence="3" key="1">
    <citation type="journal article" date="2014" name="Front. Microbiol.">
        <title>High frequency of phylogenetically diverse reductive dehalogenase-homologous genes in deep subseafloor sedimentary metagenomes.</title>
        <authorList>
            <person name="Kawai M."/>
            <person name="Futagami T."/>
            <person name="Toyoda A."/>
            <person name="Takaki Y."/>
            <person name="Nishi S."/>
            <person name="Hori S."/>
            <person name="Arai W."/>
            <person name="Tsubouchi T."/>
            <person name="Morono Y."/>
            <person name="Uchiyama I."/>
            <person name="Ito T."/>
            <person name="Fujiyama A."/>
            <person name="Inagaki F."/>
            <person name="Takami H."/>
        </authorList>
    </citation>
    <scope>NUCLEOTIDE SEQUENCE</scope>
    <source>
        <strain evidence="3">Expedition CK06-06</strain>
    </source>
</reference>
<accession>X1USQ7</accession>
<dbReference type="Gene3D" id="3.50.50.60">
    <property type="entry name" value="FAD/NAD(P)-binding domain"/>
    <property type="match status" value="2"/>
</dbReference>
<gene>
    <name evidence="3" type="ORF">S12H4_27174</name>
</gene>
<dbReference type="GO" id="GO:0006103">
    <property type="term" value="P:2-oxoglutarate metabolic process"/>
    <property type="evidence" value="ECO:0007669"/>
    <property type="project" value="TreeGrafter"/>
</dbReference>
<dbReference type="GO" id="GO:0050660">
    <property type="term" value="F:flavin adenine dinucleotide binding"/>
    <property type="evidence" value="ECO:0007669"/>
    <property type="project" value="TreeGrafter"/>
</dbReference>
<feature type="domain" description="FAD/NAD(P)-binding" evidence="2">
    <location>
        <begin position="6"/>
        <end position="71"/>
    </location>
</feature>
<protein>
    <recommendedName>
        <fullName evidence="2">FAD/NAD(P)-binding domain-containing protein</fullName>
    </recommendedName>
</protein>
<dbReference type="PANTHER" id="PTHR22912">
    <property type="entry name" value="DISULFIDE OXIDOREDUCTASE"/>
    <property type="match status" value="1"/>
</dbReference>
<proteinExistence type="predicted"/>
<dbReference type="AlphaFoldDB" id="X1USQ7"/>
<name>X1USQ7_9ZZZZ</name>
<dbReference type="InterPro" id="IPR036188">
    <property type="entry name" value="FAD/NAD-bd_sf"/>
</dbReference>